<evidence type="ECO:0000259" key="6">
    <source>
        <dbReference type="Pfam" id="PF23914"/>
    </source>
</evidence>
<protein>
    <recommendedName>
        <fullName evidence="6">Cytochrome c-type biogenesis protein H TPR domain-containing protein</fullName>
    </recommendedName>
</protein>
<evidence type="ECO:0000313" key="7">
    <source>
        <dbReference type="EMBL" id="RZO08178.1"/>
    </source>
</evidence>
<keyword evidence="1" id="KW-0677">Repeat</keyword>
<organism evidence="7 8">
    <name type="scientific">SAR92 clade bacterium</name>
    <dbReference type="NCBI Taxonomy" id="2315479"/>
    <lineage>
        <taxon>Bacteria</taxon>
        <taxon>Pseudomonadati</taxon>
        <taxon>Pseudomonadota</taxon>
        <taxon>Gammaproteobacteria</taxon>
        <taxon>Cellvibrionales</taxon>
        <taxon>Porticoccaceae</taxon>
        <taxon>SAR92 clade</taxon>
    </lineage>
</organism>
<evidence type="ECO:0000256" key="2">
    <source>
        <dbReference type="ARBA" id="ARBA00022748"/>
    </source>
</evidence>
<dbReference type="Proteomes" id="UP000318148">
    <property type="component" value="Unassembled WGS sequence"/>
</dbReference>
<dbReference type="GO" id="GO:0017004">
    <property type="term" value="P:cytochrome complex assembly"/>
    <property type="evidence" value="ECO:0007669"/>
    <property type="project" value="UniProtKB-KW"/>
</dbReference>
<evidence type="ECO:0000256" key="1">
    <source>
        <dbReference type="ARBA" id="ARBA00022737"/>
    </source>
</evidence>
<dbReference type="SUPFAM" id="SSF48452">
    <property type="entry name" value="TPR-like"/>
    <property type="match status" value="1"/>
</dbReference>
<dbReference type="InterPro" id="IPR019734">
    <property type="entry name" value="TPR_rpt"/>
</dbReference>
<feature type="repeat" description="TPR" evidence="4">
    <location>
        <begin position="105"/>
        <end position="138"/>
    </location>
</feature>
<feature type="transmembrane region" description="Helical" evidence="5">
    <location>
        <begin position="6"/>
        <end position="26"/>
    </location>
</feature>
<feature type="transmembrane region" description="Helical" evidence="5">
    <location>
        <begin position="38"/>
        <end position="59"/>
    </location>
</feature>
<dbReference type="PANTHER" id="PTHR47870">
    <property type="entry name" value="CYTOCHROME C-TYPE BIOGENESIS PROTEIN CCMH"/>
    <property type="match status" value="1"/>
</dbReference>
<keyword evidence="5" id="KW-1133">Transmembrane helix</keyword>
<sequence length="230" mass="26165">MIFAAIIVLLTFSFLITFLIFSLIKIRGDIGFELSFERYEIIILILIFCGFLGFTVFTYSKIGSYEDVLISKIIQETETNSDSYNGNEELVENMKISLKKKSDNLMYAMLLANYEKSVANYEEALRYYALALEISPDDAPILAQQAETLFLANNRQFNESVNTAIEAAYVADNGQPLVLGLMGVRSYLNEDYEDAVFFWEKALVNIDDNDPLHKSYTDGINTAQEKILNR</sequence>
<dbReference type="InterPro" id="IPR051263">
    <property type="entry name" value="C-type_cytochrome_biogenesis"/>
</dbReference>
<dbReference type="InterPro" id="IPR056413">
    <property type="entry name" value="TPR_CcmH_CycH"/>
</dbReference>
<evidence type="ECO:0000256" key="5">
    <source>
        <dbReference type="SAM" id="Phobius"/>
    </source>
</evidence>
<accession>A0A520LNN0</accession>
<gene>
    <name evidence="7" type="ORF">EVB02_00895</name>
</gene>
<dbReference type="PROSITE" id="PS50005">
    <property type="entry name" value="TPR"/>
    <property type="match status" value="1"/>
</dbReference>
<keyword evidence="5" id="KW-0472">Membrane</keyword>
<dbReference type="InterPro" id="IPR011990">
    <property type="entry name" value="TPR-like_helical_dom_sf"/>
</dbReference>
<feature type="domain" description="Cytochrome c-type biogenesis protein H TPR" evidence="6">
    <location>
        <begin position="90"/>
        <end position="211"/>
    </location>
</feature>
<dbReference type="Gene3D" id="1.25.40.10">
    <property type="entry name" value="Tetratricopeptide repeat domain"/>
    <property type="match status" value="1"/>
</dbReference>
<comment type="caution">
    <text evidence="7">The sequence shown here is derived from an EMBL/GenBank/DDBJ whole genome shotgun (WGS) entry which is preliminary data.</text>
</comment>
<name>A0A520LNN0_9GAMM</name>
<keyword evidence="2" id="KW-0201">Cytochrome c-type biogenesis</keyword>
<evidence type="ECO:0000256" key="3">
    <source>
        <dbReference type="ARBA" id="ARBA00022803"/>
    </source>
</evidence>
<dbReference type="AlphaFoldDB" id="A0A520LNN0"/>
<keyword evidence="3 4" id="KW-0802">TPR repeat</keyword>
<evidence type="ECO:0000256" key="4">
    <source>
        <dbReference type="PROSITE-ProRule" id="PRU00339"/>
    </source>
</evidence>
<evidence type="ECO:0000313" key="8">
    <source>
        <dbReference type="Proteomes" id="UP000318148"/>
    </source>
</evidence>
<dbReference type="EMBL" id="SHBO01000006">
    <property type="protein sequence ID" value="RZO08178.1"/>
    <property type="molecule type" value="Genomic_DNA"/>
</dbReference>
<proteinExistence type="predicted"/>
<reference evidence="7 8" key="1">
    <citation type="submission" date="2019-02" db="EMBL/GenBank/DDBJ databases">
        <title>Prokaryotic population dynamics and viral predation in marine succession experiment using metagenomics: the confinement effect.</title>
        <authorList>
            <person name="Haro-Moreno J.M."/>
            <person name="Rodriguez-Valera F."/>
            <person name="Lopez-Perez M."/>
        </authorList>
    </citation>
    <scope>NUCLEOTIDE SEQUENCE [LARGE SCALE GENOMIC DNA]</scope>
    <source>
        <strain evidence="7">MED-G169</strain>
    </source>
</reference>
<dbReference type="Pfam" id="PF23914">
    <property type="entry name" value="TPR_CcmH_CycH"/>
    <property type="match status" value="1"/>
</dbReference>
<dbReference type="PANTHER" id="PTHR47870:SF1">
    <property type="entry name" value="CYTOCHROME C-TYPE BIOGENESIS PROTEIN CCMH"/>
    <property type="match status" value="1"/>
</dbReference>
<keyword evidence="5" id="KW-0812">Transmembrane</keyword>